<gene>
    <name evidence="2" type="ORF">UFOPK3773_00584</name>
</gene>
<dbReference type="InterPro" id="IPR000119">
    <property type="entry name" value="Hist_DNA-bd"/>
</dbReference>
<evidence type="ECO:0000313" key="2">
    <source>
        <dbReference type="EMBL" id="CAB4936748.1"/>
    </source>
</evidence>
<dbReference type="AlphaFoldDB" id="A0A6J7J072"/>
<dbReference type="GO" id="GO:0003677">
    <property type="term" value="F:DNA binding"/>
    <property type="evidence" value="ECO:0007669"/>
    <property type="project" value="UniProtKB-KW"/>
</dbReference>
<dbReference type="PRINTS" id="PR01727">
    <property type="entry name" value="DNABINDINGHU"/>
</dbReference>
<dbReference type="PROSITE" id="PS00045">
    <property type="entry name" value="HISTONE_LIKE"/>
    <property type="match status" value="1"/>
</dbReference>
<dbReference type="GO" id="GO:0005829">
    <property type="term" value="C:cytosol"/>
    <property type="evidence" value="ECO:0007669"/>
    <property type="project" value="TreeGrafter"/>
</dbReference>
<evidence type="ECO:0000256" key="1">
    <source>
        <dbReference type="ARBA" id="ARBA00023125"/>
    </source>
</evidence>
<reference evidence="2" key="1">
    <citation type="submission" date="2020-05" db="EMBL/GenBank/DDBJ databases">
        <authorList>
            <person name="Chiriac C."/>
            <person name="Salcher M."/>
            <person name="Ghai R."/>
            <person name="Kavagutti S V."/>
        </authorList>
    </citation>
    <scope>NUCLEOTIDE SEQUENCE</scope>
</reference>
<accession>A0A6J7J072</accession>
<dbReference type="SMART" id="SM00411">
    <property type="entry name" value="BHL"/>
    <property type="match status" value="1"/>
</dbReference>
<dbReference type="Gene3D" id="4.10.520.10">
    <property type="entry name" value="IHF-like DNA-binding proteins"/>
    <property type="match status" value="1"/>
</dbReference>
<dbReference type="InterPro" id="IPR020816">
    <property type="entry name" value="Histone-like_DNA-bd_CS"/>
</dbReference>
<proteinExistence type="predicted"/>
<name>A0A6J7J072_9ZZZZ</name>
<sequence>MSVNKAELIDRLAARLSTSKKEAGEIVDAVINEISTAVAQGEKVALTGFGVFEKTDRAARIGRNPRTGEEVKIAATSLPKFRPGADFKKIVASTKSVAKKAAPAKKK</sequence>
<dbReference type="InterPro" id="IPR010992">
    <property type="entry name" value="IHF-like_DNA-bd_dom_sf"/>
</dbReference>
<dbReference type="CDD" id="cd13831">
    <property type="entry name" value="HU"/>
    <property type="match status" value="1"/>
</dbReference>
<keyword evidence="1" id="KW-0238">DNA-binding</keyword>
<dbReference type="EMBL" id="CAFBNF010000043">
    <property type="protein sequence ID" value="CAB4936748.1"/>
    <property type="molecule type" value="Genomic_DNA"/>
</dbReference>
<dbReference type="PANTHER" id="PTHR33175:SF3">
    <property type="entry name" value="DNA-BINDING PROTEIN HU-BETA"/>
    <property type="match status" value="1"/>
</dbReference>
<dbReference type="SUPFAM" id="SSF47729">
    <property type="entry name" value="IHF-like DNA-binding proteins"/>
    <property type="match status" value="1"/>
</dbReference>
<dbReference type="PANTHER" id="PTHR33175">
    <property type="entry name" value="DNA-BINDING PROTEIN HU"/>
    <property type="match status" value="1"/>
</dbReference>
<organism evidence="2">
    <name type="scientific">freshwater metagenome</name>
    <dbReference type="NCBI Taxonomy" id="449393"/>
    <lineage>
        <taxon>unclassified sequences</taxon>
        <taxon>metagenomes</taxon>
        <taxon>ecological metagenomes</taxon>
    </lineage>
</organism>
<dbReference type="Pfam" id="PF00216">
    <property type="entry name" value="Bac_DNA_binding"/>
    <property type="match status" value="1"/>
</dbReference>
<dbReference type="GO" id="GO:0030527">
    <property type="term" value="F:structural constituent of chromatin"/>
    <property type="evidence" value="ECO:0007669"/>
    <property type="project" value="InterPro"/>
</dbReference>
<protein>
    <submittedName>
        <fullName evidence="2">Unannotated protein</fullName>
    </submittedName>
</protein>